<dbReference type="InterPro" id="IPR036887">
    <property type="entry name" value="HTH_APSES_sf"/>
</dbReference>
<protein>
    <submittedName>
        <fullName evidence="2">KilA-N domain-containing protein</fullName>
    </submittedName>
</protein>
<feature type="domain" description="KilA-N" evidence="1">
    <location>
        <begin position="8"/>
        <end position="108"/>
    </location>
</feature>
<dbReference type="AlphaFoldDB" id="A0A7C9K5J0"/>
<dbReference type="PROSITE" id="PS51301">
    <property type="entry name" value="KILA_N"/>
    <property type="match status" value="1"/>
</dbReference>
<gene>
    <name evidence="2" type="ORF">GPL32_10350</name>
</gene>
<evidence type="ECO:0000313" key="3">
    <source>
        <dbReference type="Proteomes" id="UP000480312"/>
    </source>
</evidence>
<dbReference type="GO" id="GO:0003677">
    <property type="term" value="F:DNA binding"/>
    <property type="evidence" value="ECO:0007669"/>
    <property type="project" value="InterPro"/>
</dbReference>
<proteinExistence type="predicted"/>
<dbReference type="SMART" id="SM01252">
    <property type="entry name" value="KilA-N"/>
    <property type="match status" value="1"/>
</dbReference>
<dbReference type="SUPFAM" id="SSF54616">
    <property type="entry name" value="DNA-binding domain of Mlu1-box binding protein MBP1"/>
    <property type="match status" value="1"/>
</dbReference>
<dbReference type="Proteomes" id="UP000480312">
    <property type="component" value="Unassembled WGS sequence"/>
</dbReference>
<organism evidence="2 3">
    <name type="scientific">Vreelandella alkaliphila</name>
    <dbReference type="NCBI Taxonomy" id="272774"/>
    <lineage>
        <taxon>Bacteria</taxon>
        <taxon>Pseudomonadati</taxon>
        <taxon>Pseudomonadota</taxon>
        <taxon>Gammaproteobacteria</taxon>
        <taxon>Oceanospirillales</taxon>
        <taxon>Halomonadaceae</taxon>
        <taxon>Vreelandella</taxon>
    </lineage>
</organism>
<dbReference type="Pfam" id="PF04383">
    <property type="entry name" value="KilA-N"/>
    <property type="match status" value="1"/>
</dbReference>
<reference evidence="2 3" key="1">
    <citation type="submission" date="2020-01" db="EMBL/GenBank/DDBJ databases">
        <title>Whole genome sequencing of Halomonas alkaliphila strain LS44.</title>
        <authorList>
            <person name="Kumar S."/>
            <person name="Paul D."/>
            <person name="Shouche Y."/>
            <person name="Suryavanshi M.V."/>
        </authorList>
    </citation>
    <scope>NUCLEOTIDE SEQUENCE [LARGE SCALE GENOMIC DNA]</scope>
    <source>
        <strain evidence="2 3">LS44</strain>
    </source>
</reference>
<comment type="caution">
    <text evidence="2">The sequence shown here is derived from an EMBL/GenBank/DDBJ whole genome shotgun (WGS) entry which is preliminary data.</text>
</comment>
<evidence type="ECO:0000313" key="2">
    <source>
        <dbReference type="EMBL" id="NDL70902.1"/>
    </source>
</evidence>
<sequence>MSTPRPSTIIPIQYEGNAYSFNSAGWINATEAAKRFGKRPVDWLKQDETREYLAVLSETLNCDPKSLLKTRRGRYDSGTWLHPKLGVRFAQWLSTRFAVWCDLQIDRLIHGGAEEWQQLRDSAALGYRGMCDALQLSREAQGKPSAHHHFINEAKLINSVVFGQSKGLDRNSLSSAELRMLALIEQRDTFLLGRGLDYQQRKAELTRYAQEQLLPKLQGGAA</sequence>
<dbReference type="InterPro" id="IPR018004">
    <property type="entry name" value="KilA/APSES_HTH"/>
</dbReference>
<dbReference type="OrthoDB" id="6966367at2"/>
<accession>A0A7C9K5J0</accession>
<name>A0A7C9K5J0_9GAMM</name>
<evidence type="ECO:0000259" key="1">
    <source>
        <dbReference type="PROSITE" id="PS51301"/>
    </source>
</evidence>
<dbReference type="RefSeq" id="WP_162218780.1">
    <property type="nucleotide sequence ID" value="NZ_JAAEHK010000012.1"/>
</dbReference>
<dbReference type="InterPro" id="IPR017880">
    <property type="entry name" value="KilA_N"/>
</dbReference>
<dbReference type="EMBL" id="JAAEHK010000012">
    <property type="protein sequence ID" value="NDL70902.1"/>
    <property type="molecule type" value="Genomic_DNA"/>
</dbReference>